<dbReference type="AlphaFoldDB" id="M5FPR6"/>
<feature type="region of interest" description="Disordered" evidence="1">
    <location>
        <begin position="128"/>
        <end position="149"/>
    </location>
</feature>
<dbReference type="HOGENOM" id="CLU_1749577_0_0_1"/>
<feature type="compositionally biased region" description="Polar residues" evidence="1">
    <location>
        <begin position="134"/>
        <end position="149"/>
    </location>
</feature>
<reference evidence="2 3" key="1">
    <citation type="journal article" date="2012" name="Science">
        <title>The Paleozoic origin of enzymatic lignin decomposition reconstructed from 31 fungal genomes.</title>
        <authorList>
            <person name="Floudas D."/>
            <person name="Binder M."/>
            <person name="Riley R."/>
            <person name="Barry K."/>
            <person name="Blanchette R.A."/>
            <person name="Henrissat B."/>
            <person name="Martinez A.T."/>
            <person name="Otillar R."/>
            <person name="Spatafora J.W."/>
            <person name="Yadav J.S."/>
            <person name="Aerts A."/>
            <person name="Benoit I."/>
            <person name="Boyd A."/>
            <person name="Carlson A."/>
            <person name="Copeland A."/>
            <person name="Coutinho P.M."/>
            <person name="de Vries R.P."/>
            <person name="Ferreira P."/>
            <person name="Findley K."/>
            <person name="Foster B."/>
            <person name="Gaskell J."/>
            <person name="Glotzer D."/>
            <person name="Gorecki P."/>
            <person name="Heitman J."/>
            <person name="Hesse C."/>
            <person name="Hori C."/>
            <person name="Igarashi K."/>
            <person name="Jurgens J.A."/>
            <person name="Kallen N."/>
            <person name="Kersten P."/>
            <person name="Kohler A."/>
            <person name="Kuees U."/>
            <person name="Kumar T.K.A."/>
            <person name="Kuo A."/>
            <person name="LaButti K."/>
            <person name="Larrondo L.F."/>
            <person name="Lindquist E."/>
            <person name="Ling A."/>
            <person name="Lombard V."/>
            <person name="Lucas S."/>
            <person name="Lundell T."/>
            <person name="Martin R."/>
            <person name="McLaughlin D.J."/>
            <person name="Morgenstern I."/>
            <person name="Morin E."/>
            <person name="Murat C."/>
            <person name="Nagy L.G."/>
            <person name="Nolan M."/>
            <person name="Ohm R.A."/>
            <person name="Patyshakuliyeva A."/>
            <person name="Rokas A."/>
            <person name="Ruiz-Duenas F.J."/>
            <person name="Sabat G."/>
            <person name="Salamov A."/>
            <person name="Samejima M."/>
            <person name="Schmutz J."/>
            <person name="Slot J.C."/>
            <person name="St John F."/>
            <person name="Stenlid J."/>
            <person name="Sun H."/>
            <person name="Sun S."/>
            <person name="Syed K."/>
            <person name="Tsang A."/>
            <person name="Wiebenga A."/>
            <person name="Young D."/>
            <person name="Pisabarro A."/>
            <person name="Eastwood D.C."/>
            <person name="Martin F."/>
            <person name="Cullen D."/>
            <person name="Grigoriev I.V."/>
            <person name="Hibbett D.S."/>
        </authorList>
    </citation>
    <scope>NUCLEOTIDE SEQUENCE [LARGE SCALE GENOMIC DNA]</scope>
    <source>
        <strain evidence="2 3">DJM-731 SS1</strain>
    </source>
</reference>
<protein>
    <submittedName>
        <fullName evidence="2">Uncharacterized protein</fullName>
    </submittedName>
</protein>
<dbReference type="Proteomes" id="UP000030653">
    <property type="component" value="Unassembled WGS sequence"/>
</dbReference>
<evidence type="ECO:0000313" key="2">
    <source>
        <dbReference type="EMBL" id="EJT97263.1"/>
    </source>
</evidence>
<sequence length="149" mass="16705">MSPEKKHKIGQEGVAGLQAHILLPELKAMVYKKFKAWLGVKLCTLHISLDMVQQAAGKGFKVPKGPYYFCIPMDLMEQNGNNEHHGVYESRSHQALTSMNDPLAWNNEIKPLMMVDLTLKEEDLPDDLLDPNWGNGQLTPVSNRGSKHA</sequence>
<dbReference type="GeneID" id="63684352"/>
<organism evidence="2 3">
    <name type="scientific">Dacryopinax primogenitus (strain DJM 731)</name>
    <name type="common">Brown rot fungus</name>
    <dbReference type="NCBI Taxonomy" id="1858805"/>
    <lineage>
        <taxon>Eukaryota</taxon>
        <taxon>Fungi</taxon>
        <taxon>Dikarya</taxon>
        <taxon>Basidiomycota</taxon>
        <taxon>Agaricomycotina</taxon>
        <taxon>Dacrymycetes</taxon>
        <taxon>Dacrymycetales</taxon>
        <taxon>Dacrymycetaceae</taxon>
        <taxon>Dacryopinax</taxon>
    </lineage>
</organism>
<evidence type="ECO:0000313" key="3">
    <source>
        <dbReference type="Proteomes" id="UP000030653"/>
    </source>
</evidence>
<proteinExistence type="predicted"/>
<dbReference type="EMBL" id="JH795877">
    <property type="protein sequence ID" value="EJT97263.1"/>
    <property type="molecule type" value="Genomic_DNA"/>
</dbReference>
<keyword evidence="3" id="KW-1185">Reference proteome</keyword>
<gene>
    <name evidence="2" type="ORF">DACRYDRAFT_111809</name>
</gene>
<dbReference type="RefSeq" id="XP_040624161.1">
    <property type="nucleotide sequence ID" value="XM_040769290.1"/>
</dbReference>
<evidence type="ECO:0000256" key="1">
    <source>
        <dbReference type="SAM" id="MobiDB-lite"/>
    </source>
</evidence>
<name>M5FPR6_DACPD</name>
<accession>M5FPR6</accession>